<proteinExistence type="predicted"/>
<reference evidence="3" key="1">
    <citation type="submission" date="2012-07" db="EMBL/GenBank/DDBJ databases">
        <title>Genome of the Chinese tree shrew, a rising model animal genetically related to primates.</title>
        <authorList>
            <person name="Zhang G."/>
            <person name="Fan Y."/>
            <person name="Yao Y."/>
            <person name="Huang Z."/>
        </authorList>
    </citation>
    <scope>NUCLEOTIDE SEQUENCE [LARGE SCALE GENOMIC DNA]</scope>
</reference>
<feature type="compositionally biased region" description="Pro residues" evidence="1">
    <location>
        <begin position="116"/>
        <end position="125"/>
    </location>
</feature>
<evidence type="ECO:0000313" key="3">
    <source>
        <dbReference type="Proteomes" id="UP000011518"/>
    </source>
</evidence>
<feature type="region of interest" description="Disordered" evidence="1">
    <location>
        <begin position="1"/>
        <end position="47"/>
    </location>
</feature>
<evidence type="ECO:0000313" key="2">
    <source>
        <dbReference type="EMBL" id="ELW70149.1"/>
    </source>
</evidence>
<dbReference type="Proteomes" id="UP000011518">
    <property type="component" value="Unassembled WGS sequence"/>
</dbReference>
<feature type="region of interest" description="Disordered" evidence="1">
    <location>
        <begin position="94"/>
        <end position="125"/>
    </location>
</feature>
<dbReference type="InParanoid" id="L9L689"/>
<organism evidence="2 3">
    <name type="scientific">Tupaia chinensis</name>
    <name type="common">Chinese tree shrew</name>
    <name type="synonym">Tupaia belangeri chinensis</name>
    <dbReference type="NCBI Taxonomy" id="246437"/>
    <lineage>
        <taxon>Eukaryota</taxon>
        <taxon>Metazoa</taxon>
        <taxon>Chordata</taxon>
        <taxon>Craniata</taxon>
        <taxon>Vertebrata</taxon>
        <taxon>Euteleostomi</taxon>
        <taxon>Mammalia</taxon>
        <taxon>Eutheria</taxon>
        <taxon>Euarchontoglires</taxon>
        <taxon>Scandentia</taxon>
        <taxon>Tupaiidae</taxon>
        <taxon>Tupaia</taxon>
    </lineage>
</organism>
<dbReference type="EMBL" id="KB320505">
    <property type="protein sequence ID" value="ELW70149.1"/>
    <property type="molecule type" value="Genomic_DNA"/>
</dbReference>
<dbReference type="STRING" id="246437.L9L689"/>
<dbReference type="AlphaFoldDB" id="L9L689"/>
<evidence type="ECO:0000256" key="1">
    <source>
        <dbReference type="SAM" id="MobiDB-lite"/>
    </source>
</evidence>
<keyword evidence="3" id="KW-1185">Reference proteome</keyword>
<sequence length="225" mass="24993">MSPQPPSPPRDAQAEEDPAEDEEYEDFSQLEDTRSIASDDSFYPLDDDEECSFVSEESVPEGVPEAASLLRAACANDVGLLRALVQRGPSVEEVQETDRNGRVNRCPRRASVPSAYLPPPSPSPGHPDFGVGLVLRRLSRRQERLFLAVERRGVREPWVAAHPGWGTRGGRLLLPAHWRGPEFRVVPRPLFFCRPQRSPVPEFDLGARAGILIDASVRSLHLESL</sequence>
<gene>
    <name evidence="2" type="ORF">TREES_T100020292</name>
</gene>
<feature type="compositionally biased region" description="Acidic residues" evidence="1">
    <location>
        <begin position="14"/>
        <end position="29"/>
    </location>
</feature>
<reference evidence="3" key="2">
    <citation type="journal article" date="2013" name="Nat. Commun.">
        <title>Genome of the Chinese tree shrew.</title>
        <authorList>
            <person name="Fan Y."/>
            <person name="Huang Z.Y."/>
            <person name="Cao C.C."/>
            <person name="Chen C.S."/>
            <person name="Chen Y.X."/>
            <person name="Fan D.D."/>
            <person name="He J."/>
            <person name="Hou H.L."/>
            <person name="Hu L."/>
            <person name="Hu X.T."/>
            <person name="Jiang X.T."/>
            <person name="Lai R."/>
            <person name="Lang Y.S."/>
            <person name="Liang B."/>
            <person name="Liao S.G."/>
            <person name="Mu D."/>
            <person name="Ma Y.Y."/>
            <person name="Niu Y.Y."/>
            <person name="Sun X.Q."/>
            <person name="Xia J.Q."/>
            <person name="Xiao J."/>
            <person name="Xiong Z.Q."/>
            <person name="Xu L."/>
            <person name="Yang L."/>
            <person name="Zhang Y."/>
            <person name="Zhao W."/>
            <person name="Zhao X.D."/>
            <person name="Zheng Y.T."/>
            <person name="Zhou J.M."/>
            <person name="Zhu Y.B."/>
            <person name="Zhang G.J."/>
            <person name="Wang J."/>
            <person name="Yao Y.G."/>
        </authorList>
    </citation>
    <scope>NUCLEOTIDE SEQUENCE [LARGE SCALE GENOMIC DNA]</scope>
</reference>
<accession>L9L689</accession>
<protein>
    <submittedName>
        <fullName evidence="2">Ankyrin repeat domain-containing protein 33B</fullName>
    </submittedName>
</protein>
<name>L9L689_TUPCH</name>